<keyword evidence="5" id="KW-1185">Reference proteome</keyword>
<dbReference type="OrthoDB" id="1914453at2759"/>
<dbReference type="InterPro" id="IPR028032">
    <property type="entry name" value="DUF4503"/>
</dbReference>
<dbReference type="InterPro" id="IPR028026">
    <property type="entry name" value="DUF4502"/>
</dbReference>
<dbReference type="PANTHER" id="PTHR34347:SF1">
    <property type="entry name" value="DNA REPAIR-SCAFFOLDING PROTEIN"/>
    <property type="match status" value="1"/>
</dbReference>
<dbReference type="Pfam" id="PF14950">
    <property type="entry name" value="DUF4502"/>
    <property type="match status" value="1"/>
</dbReference>
<feature type="region of interest" description="Disordered" evidence="1">
    <location>
        <begin position="344"/>
        <end position="366"/>
    </location>
</feature>
<dbReference type="Gene3D" id="2.40.50.140">
    <property type="entry name" value="Nucleic acid-binding proteins"/>
    <property type="match status" value="1"/>
</dbReference>
<name>A0A8T1TGI2_CHESE</name>
<organism evidence="4 5">
    <name type="scientific">Chelydra serpentina</name>
    <name type="common">Snapping turtle</name>
    <name type="synonym">Testudo serpentina</name>
    <dbReference type="NCBI Taxonomy" id="8475"/>
    <lineage>
        <taxon>Eukaryota</taxon>
        <taxon>Metazoa</taxon>
        <taxon>Chordata</taxon>
        <taxon>Craniata</taxon>
        <taxon>Vertebrata</taxon>
        <taxon>Euteleostomi</taxon>
        <taxon>Archelosauria</taxon>
        <taxon>Testudinata</taxon>
        <taxon>Testudines</taxon>
        <taxon>Cryptodira</taxon>
        <taxon>Durocryptodira</taxon>
        <taxon>Americhelydia</taxon>
        <taxon>Chelydroidea</taxon>
        <taxon>Chelydridae</taxon>
        <taxon>Chelydra</taxon>
    </lineage>
</organism>
<comment type="caution">
    <text evidence="4">The sequence shown here is derived from an EMBL/GenBank/DDBJ whole genome shotgun (WGS) entry which is preliminary data.</text>
</comment>
<gene>
    <name evidence="4" type="primary">SPIDR</name>
    <name evidence="4" type="ORF">G0U57_015975</name>
</gene>
<feature type="compositionally biased region" description="Low complexity" evidence="1">
    <location>
        <begin position="261"/>
        <end position="271"/>
    </location>
</feature>
<dbReference type="Proteomes" id="UP000765507">
    <property type="component" value="Unassembled WGS sequence"/>
</dbReference>
<evidence type="ECO:0000313" key="4">
    <source>
        <dbReference type="EMBL" id="KAG6940572.1"/>
    </source>
</evidence>
<dbReference type="AlphaFoldDB" id="A0A8T1TGI2"/>
<dbReference type="GO" id="GO:0070202">
    <property type="term" value="P:regulation of establishment of protein localization to chromosome"/>
    <property type="evidence" value="ECO:0007669"/>
    <property type="project" value="TreeGrafter"/>
</dbReference>
<feature type="non-terminal residue" evidence="4">
    <location>
        <position position="1040"/>
    </location>
</feature>
<dbReference type="GO" id="GO:0005654">
    <property type="term" value="C:nucleoplasm"/>
    <property type="evidence" value="ECO:0007669"/>
    <property type="project" value="TreeGrafter"/>
</dbReference>
<proteinExistence type="predicted"/>
<feature type="compositionally biased region" description="Basic and acidic residues" evidence="1">
    <location>
        <begin position="350"/>
        <end position="363"/>
    </location>
</feature>
<evidence type="ECO:0000259" key="3">
    <source>
        <dbReference type="Pfam" id="PF14951"/>
    </source>
</evidence>
<feature type="domain" description="DUF4503" evidence="3">
    <location>
        <begin position="645"/>
        <end position="1034"/>
    </location>
</feature>
<feature type="region of interest" description="Disordered" evidence="1">
    <location>
        <begin position="208"/>
        <end position="310"/>
    </location>
</feature>
<evidence type="ECO:0000313" key="5">
    <source>
        <dbReference type="Proteomes" id="UP000765507"/>
    </source>
</evidence>
<evidence type="ECO:0000256" key="1">
    <source>
        <dbReference type="SAM" id="MobiDB-lite"/>
    </source>
</evidence>
<evidence type="ECO:0000259" key="2">
    <source>
        <dbReference type="Pfam" id="PF14950"/>
    </source>
</evidence>
<dbReference type="EMBL" id="JAHGAV010000004">
    <property type="protein sequence ID" value="KAG6940572.1"/>
    <property type="molecule type" value="Genomic_DNA"/>
</dbReference>
<sequence length="1040" mass="114233">ALPSLGFHSGLLNGKERMPPLLRHAHPGTPSQSEVVVSRRQTGNEGAWEEGRRPRLQPGSRRPAPPSGASLSRGKGAAVAVEGAGGDMPRRKRKRAWDAECASFPDETPLGLRKADVGTAVAATSVSSAWLKCGDGFQSMSMLEMSESSEKKSRADKNLGPLLTSAEGTLGVSIAENPEEFADIVWSSSSSNLSDDENKILISRLYKQKSSKAQKSYSKHNVLSEDRSSEGEPQFIDWEKDSDPGDGGDECNGSGKDDSALDISDSDSCASTNCVEEKEGELPKTVSTEISEYSSESENLEEGQVDTESSNFGFSKKLQASSEADLAQATGRSASDWLKSAQALLQTPKKQSDKTSRTPEDSAKKRKLLRGGLAERLNRLQNRERSAISFWKHQYVSEYKTSSGGKSGVLIVKILEVHEECAMQVALCQQLGQLSADSSSEDVVVDTEPRVKVLFTKETAACLKGGPQDIVHIYPPWQKLLLHNENVPVIMNTYFSQKVLLKDHAEVKDRTRCPEKLHIRRNVISLAQIFRLNDLRDNLPQESAVNKVACTNMITPKTVQTNSDPESKLHPFALSAPNDSLLEVVESQGAAGWKEVQVQVVVQRAYYLPAREAFRCQLQGNNPICYATPILNSDLPNIRLCLLVQDAYGMFSEVQLQTPCSAEDIEQHSRRWEGKSCTLAGIRILQRTTRGRALGLFSLIDSLWPPLVPLKVPGQSQDCEAIKTKLPPPSFCYILMAQPDPRHVNVGEEGQISNLYLPPTVHSLKEILQVGDFNQRCSFWAQVIYRRLQVKCSVSAGQREFWLFVTDFTLQSGAKGNCGTPKTIPVYFASSCVLDKKVMEALTNASHCVIFFKDALRGNGRIICVERTVLSLQKPLLYTAAEADFSEMTSPVKLDELDSTTQANSICTTRGTISGVNESTAFSWPTCNRCSNGKLEQHPQNRGSYYCSLCSQTVILPVLKMQLEVFLHCPSRPHCTVKVKLLQKTISSVLMSSSSEDGSYEVKSVLGKEVGLLNCYVQSVTSHPSCVGLEEIALLEAGRN</sequence>
<feature type="compositionally biased region" description="Low complexity" evidence="1">
    <location>
        <begin position="287"/>
        <end position="297"/>
    </location>
</feature>
<dbReference type="GO" id="GO:0000724">
    <property type="term" value="P:double-strand break repair via homologous recombination"/>
    <property type="evidence" value="ECO:0007669"/>
    <property type="project" value="TreeGrafter"/>
</dbReference>
<dbReference type="InterPro" id="IPR053054">
    <property type="entry name" value="DNA_repair-scaffolding"/>
</dbReference>
<dbReference type="InterPro" id="IPR012340">
    <property type="entry name" value="NA-bd_OB-fold"/>
</dbReference>
<feature type="domain" description="DUF4502" evidence="2">
    <location>
        <begin position="92"/>
        <end position="480"/>
    </location>
</feature>
<feature type="compositionally biased region" description="Polar residues" evidence="1">
    <location>
        <begin position="29"/>
        <end position="44"/>
    </location>
</feature>
<protein>
    <submittedName>
        <fullName evidence="4">Scaffolding protein involved in DNA repair</fullName>
    </submittedName>
</protein>
<dbReference type="PANTHER" id="PTHR34347">
    <property type="entry name" value="DNA REPAIR-SCAFFOLDING PROTEIN SPIDR"/>
    <property type="match status" value="1"/>
</dbReference>
<accession>A0A8T1TGI2</accession>
<feature type="region of interest" description="Disordered" evidence="1">
    <location>
        <begin position="1"/>
        <end position="95"/>
    </location>
</feature>
<dbReference type="Pfam" id="PF14951">
    <property type="entry name" value="DUF4503"/>
    <property type="match status" value="1"/>
</dbReference>
<reference evidence="4 5" key="1">
    <citation type="journal article" date="2020" name="G3 (Bethesda)">
        <title>Draft Genome of the Common Snapping Turtle, Chelydra serpentina, a Model for Phenotypic Plasticity in Reptiles.</title>
        <authorList>
            <person name="Das D."/>
            <person name="Singh S.K."/>
            <person name="Bierstedt J."/>
            <person name="Erickson A."/>
            <person name="Galli G.L.J."/>
            <person name="Crossley D.A. 2nd"/>
            <person name="Rhen T."/>
        </authorList>
    </citation>
    <scope>NUCLEOTIDE SEQUENCE [LARGE SCALE GENOMIC DNA]</scope>
    <source>
        <strain evidence="4">KW</strain>
    </source>
</reference>
<dbReference type="GO" id="GO:0000228">
    <property type="term" value="C:nuclear chromosome"/>
    <property type="evidence" value="ECO:0007669"/>
    <property type="project" value="TreeGrafter"/>
</dbReference>